<dbReference type="InterPro" id="IPR003607">
    <property type="entry name" value="HD/PDEase_dom"/>
</dbReference>
<dbReference type="SMART" id="SM00471">
    <property type="entry name" value="HDc"/>
    <property type="match status" value="1"/>
</dbReference>
<dbReference type="AlphaFoldDB" id="A0A7I8DMG3"/>
<dbReference type="GO" id="GO:0016787">
    <property type="term" value="F:hydrolase activity"/>
    <property type="evidence" value="ECO:0007669"/>
    <property type="project" value="UniProtKB-KW"/>
</dbReference>
<dbReference type="Pfam" id="PF01966">
    <property type="entry name" value="HD"/>
    <property type="match status" value="1"/>
</dbReference>
<organism evidence="2 3">
    <name type="scientific">Anaerocolumna chitinilytica</name>
    <dbReference type="NCBI Taxonomy" id="1727145"/>
    <lineage>
        <taxon>Bacteria</taxon>
        <taxon>Bacillati</taxon>
        <taxon>Bacillota</taxon>
        <taxon>Clostridia</taxon>
        <taxon>Lachnospirales</taxon>
        <taxon>Lachnospiraceae</taxon>
        <taxon>Anaerocolumna</taxon>
    </lineage>
</organism>
<protein>
    <submittedName>
        <fullName evidence="2">Phosphohydrolase</fullName>
    </submittedName>
</protein>
<dbReference type="Gene3D" id="1.10.3210.10">
    <property type="entry name" value="Hypothetical protein af1432"/>
    <property type="match status" value="1"/>
</dbReference>
<dbReference type="EMBL" id="AP023368">
    <property type="protein sequence ID" value="BCJ99623.1"/>
    <property type="molecule type" value="Genomic_DNA"/>
</dbReference>
<dbReference type="NCBIfam" id="TIGR00277">
    <property type="entry name" value="HDIG"/>
    <property type="match status" value="1"/>
</dbReference>
<proteinExistence type="predicted"/>
<dbReference type="Proteomes" id="UP000515703">
    <property type="component" value="Chromosome"/>
</dbReference>
<evidence type="ECO:0000313" key="2">
    <source>
        <dbReference type="EMBL" id="BCJ99623.1"/>
    </source>
</evidence>
<dbReference type="InterPro" id="IPR006674">
    <property type="entry name" value="HD_domain"/>
</dbReference>
<dbReference type="SUPFAM" id="SSF109604">
    <property type="entry name" value="HD-domain/PDEase-like"/>
    <property type="match status" value="1"/>
</dbReference>
<evidence type="ECO:0000259" key="1">
    <source>
        <dbReference type="SMART" id="SM00471"/>
    </source>
</evidence>
<reference evidence="2 3" key="2">
    <citation type="submission" date="2020-08" db="EMBL/GenBank/DDBJ databases">
        <authorList>
            <person name="Ueki A."/>
            <person name="Tonouchi A."/>
        </authorList>
    </citation>
    <scope>NUCLEOTIDE SEQUENCE [LARGE SCALE GENOMIC DNA]</scope>
    <source>
        <strain evidence="2 3">CTTW</strain>
    </source>
</reference>
<reference evidence="2 3" key="1">
    <citation type="submission" date="2020-08" db="EMBL/GenBank/DDBJ databases">
        <title>Draft genome sequencing of an Anaerocolumna strain isolated from anoxic soil subjected to BSD treatment.</title>
        <authorList>
            <person name="Uek A."/>
            <person name="Tonouchi A."/>
        </authorList>
    </citation>
    <scope>NUCLEOTIDE SEQUENCE [LARGE SCALE GENOMIC DNA]</scope>
    <source>
        <strain evidence="2 3">CTTW</strain>
    </source>
</reference>
<feature type="domain" description="HD/PDEase" evidence="1">
    <location>
        <begin position="19"/>
        <end position="149"/>
    </location>
</feature>
<dbReference type="KEGG" id="acht:bsdcttw_26640"/>
<keyword evidence="3" id="KW-1185">Reference proteome</keyword>
<accession>A0A7I8DMG3</accession>
<keyword evidence="2" id="KW-0378">Hydrolase</keyword>
<name>A0A7I8DMG3_9FIRM</name>
<gene>
    <name evidence="2" type="ORF">bsdcttw_26640</name>
</gene>
<sequence length="197" mass="22823">MIPLREEAEIELQLADRLNPGPWINHCRNAAKAAEAIAKHCGLDVEKAYVLGLLHDIGRRNGPSAVKHTIDGYRYLLSKNWVEPAEICLTHSYPTQNINHDIAKMDITLSEHEEMEHFIQNHEFNDYDKLIILCDSLAFPDRLCILEQRFVDSTMRYGVFPFTVLRWTATFEIKEYFEAKMNCSIYDILPGIKESIR</sequence>
<evidence type="ECO:0000313" key="3">
    <source>
        <dbReference type="Proteomes" id="UP000515703"/>
    </source>
</evidence>
<dbReference type="InterPro" id="IPR006675">
    <property type="entry name" value="HDIG_dom"/>
</dbReference>